<proteinExistence type="predicted"/>
<dbReference type="AlphaFoldDB" id="A0A4S2LZ29"/>
<feature type="signal peptide" evidence="1">
    <location>
        <begin position="1"/>
        <end position="21"/>
    </location>
</feature>
<keyword evidence="3" id="KW-1185">Reference proteome</keyword>
<dbReference type="OrthoDB" id="10318842at2759"/>
<organism evidence="2 3">
    <name type="scientific">Opisthorchis felineus</name>
    <dbReference type="NCBI Taxonomy" id="147828"/>
    <lineage>
        <taxon>Eukaryota</taxon>
        <taxon>Metazoa</taxon>
        <taxon>Spiralia</taxon>
        <taxon>Lophotrochozoa</taxon>
        <taxon>Platyhelminthes</taxon>
        <taxon>Trematoda</taxon>
        <taxon>Digenea</taxon>
        <taxon>Opisthorchiida</taxon>
        <taxon>Opisthorchiata</taxon>
        <taxon>Opisthorchiidae</taxon>
        <taxon>Opisthorchis</taxon>
    </lineage>
</organism>
<evidence type="ECO:0000313" key="3">
    <source>
        <dbReference type="Proteomes" id="UP000308267"/>
    </source>
</evidence>
<protein>
    <submittedName>
        <fullName evidence="2">Uncharacterized protein</fullName>
    </submittedName>
</protein>
<evidence type="ECO:0000313" key="2">
    <source>
        <dbReference type="EMBL" id="TGZ69193.1"/>
    </source>
</evidence>
<name>A0A4S2LZ29_OPIFE</name>
<comment type="caution">
    <text evidence="2">The sequence shown here is derived from an EMBL/GenBank/DDBJ whole genome shotgun (WGS) entry which is preliminary data.</text>
</comment>
<feature type="chain" id="PRO_5020881339" evidence="1">
    <location>
        <begin position="22"/>
        <end position="116"/>
    </location>
</feature>
<gene>
    <name evidence="2" type="ORF">CRM22_003866</name>
</gene>
<accession>A0A4S2LZ29</accession>
<evidence type="ECO:0000256" key="1">
    <source>
        <dbReference type="SAM" id="SignalP"/>
    </source>
</evidence>
<dbReference type="EMBL" id="SJOL01006176">
    <property type="protein sequence ID" value="TGZ69193.1"/>
    <property type="molecule type" value="Genomic_DNA"/>
</dbReference>
<dbReference type="Proteomes" id="UP000308267">
    <property type="component" value="Unassembled WGS sequence"/>
</dbReference>
<sequence length="116" mass="12848">MGRISITVFVLIGAAIALGRASTLYAKCKKECEDNAGDVEEDEISRALLNLCLGRCTNEDYVRCKASCRTNFDSKPEERKACSRRCKSVGRDRCQEDCRYGGPACLDECVNLYGYG</sequence>
<reference evidence="2 3" key="1">
    <citation type="journal article" date="2019" name="BMC Genomics">
        <title>New insights from Opisthorchis felineus genome: update on genomics of the epidemiologically important liver flukes.</title>
        <authorList>
            <person name="Ershov N.I."/>
            <person name="Mordvinov V.A."/>
            <person name="Prokhortchouk E.B."/>
            <person name="Pakharukova M.Y."/>
            <person name="Gunbin K.V."/>
            <person name="Ustyantsev K."/>
            <person name="Genaev M.A."/>
            <person name="Blinov A.G."/>
            <person name="Mazur A."/>
            <person name="Boulygina E."/>
            <person name="Tsygankova S."/>
            <person name="Khrameeva E."/>
            <person name="Chekanov N."/>
            <person name="Fan G."/>
            <person name="Xiao A."/>
            <person name="Zhang H."/>
            <person name="Xu X."/>
            <person name="Yang H."/>
            <person name="Solovyev V."/>
            <person name="Lee S.M."/>
            <person name="Liu X."/>
            <person name="Afonnikov D.A."/>
            <person name="Skryabin K.G."/>
        </authorList>
    </citation>
    <scope>NUCLEOTIDE SEQUENCE [LARGE SCALE GENOMIC DNA]</scope>
    <source>
        <strain evidence="2">AK-0245</strain>
        <tissue evidence="2">Whole organism</tissue>
    </source>
</reference>
<keyword evidence="1" id="KW-0732">Signal</keyword>